<comment type="caution">
    <text evidence="6">The sequence shown here is derived from an EMBL/GenBank/DDBJ whole genome shotgun (WGS) entry which is preliminary data.</text>
</comment>
<gene>
    <name evidence="6" type="ORF">Pmani_023623</name>
</gene>
<name>A0AAE1PBW2_9EUCA</name>
<dbReference type="AlphaFoldDB" id="A0AAE1PBW2"/>
<dbReference type="EMBL" id="JAWZYT010002429">
    <property type="protein sequence ID" value="KAK4304420.1"/>
    <property type="molecule type" value="Genomic_DNA"/>
</dbReference>
<keyword evidence="7" id="KW-1185">Reference proteome</keyword>
<comment type="subcellular location">
    <subcellularLocation>
        <location evidence="1">Membrane</location>
        <topology evidence="1">Multi-pass membrane protein</topology>
    </subcellularLocation>
</comment>
<keyword evidence="2 5" id="KW-0812">Transmembrane</keyword>
<evidence type="ECO:0000313" key="7">
    <source>
        <dbReference type="Proteomes" id="UP001292094"/>
    </source>
</evidence>
<evidence type="ECO:0000256" key="4">
    <source>
        <dbReference type="ARBA" id="ARBA00023136"/>
    </source>
</evidence>
<dbReference type="Proteomes" id="UP001292094">
    <property type="component" value="Unassembled WGS sequence"/>
</dbReference>
<dbReference type="InterPro" id="IPR036259">
    <property type="entry name" value="MFS_trans_sf"/>
</dbReference>
<feature type="non-terminal residue" evidence="6">
    <location>
        <position position="89"/>
    </location>
</feature>
<feature type="transmembrane region" description="Helical" evidence="5">
    <location>
        <begin position="6"/>
        <end position="26"/>
    </location>
</feature>
<keyword evidence="3 5" id="KW-1133">Transmembrane helix</keyword>
<organism evidence="6 7">
    <name type="scientific">Petrolisthes manimaculis</name>
    <dbReference type="NCBI Taxonomy" id="1843537"/>
    <lineage>
        <taxon>Eukaryota</taxon>
        <taxon>Metazoa</taxon>
        <taxon>Ecdysozoa</taxon>
        <taxon>Arthropoda</taxon>
        <taxon>Crustacea</taxon>
        <taxon>Multicrustacea</taxon>
        <taxon>Malacostraca</taxon>
        <taxon>Eumalacostraca</taxon>
        <taxon>Eucarida</taxon>
        <taxon>Decapoda</taxon>
        <taxon>Pleocyemata</taxon>
        <taxon>Anomura</taxon>
        <taxon>Galatheoidea</taxon>
        <taxon>Porcellanidae</taxon>
        <taxon>Petrolisthes</taxon>
    </lineage>
</organism>
<feature type="transmembrane region" description="Helical" evidence="5">
    <location>
        <begin position="38"/>
        <end position="56"/>
    </location>
</feature>
<dbReference type="Gene3D" id="1.20.1250.20">
    <property type="entry name" value="MFS general substrate transporter like domains"/>
    <property type="match status" value="1"/>
</dbReference>
<proteinExistence type="predicted"/>
<dbReference type="GO" id="GO:0022857">
    <property type="term" value="F:transmembrane transporter activity"/>
    <property type="evidence" value="ECO:0007669"/>
    <property type="project" value="TreeGrafter"/>
</dbReference>
<dbReference type="SUPFAM" id="SSF103473">
    <property type="entry name" value="MFS general substrate transporter"/>
    <property type="match status" value="1"/>
</dbReference>
<dbReference type="PANTHER" id="PTHR23507">
    <property type="entry name" value="ZGC:174356"/>
    <property type="match status" value="1"/>
</dbReference>
<evidence type="ECO:0000313" key="6">
    <source>
        <dbReference type="EMBL" id="KAK4304420.1"/>
    </source>
</evidence>
<reference evidence="6" key="1">
    <citation type="submission" date="2023-11" db="EMBL/GenBank/DDBJ databases">
        <title>Genome assemblies of two species of porcelain crab, Petrolisthes cinctipes and Petrolisthes manimaculis (Anomura: Porcellanidae).</title>
        <authorList>
            <person name="Angst P."/>
        </authorList>
    </citation>
    <scope>NUCLEOTIDE SEQUENCE</scope>
    <source>
        <strain evidence="6">PB745_02</strain>
        <tissue evidence="6">Gill</tissue>
    </source>
</reference>
<dbReference type="PANTHER" id="PTHR23507:SF1">
    <property type="entry name" value="FI18259P1-RELATED"/>
    <property type="match status" value="1"/>
</dbReference>
<dbReference type="GO" id="GO:0016020">
    <property type="term" value="C:membrane"/>
    <property type="evidence" value="ECO:0007669"/>
    <property type="project" value="UniProtKB-SubCell"/>
</dbReference>
<evidence type="ECO:0000256" key="1">
    <source>
        <dbReference type="ARBA" id="ARBA00004141"/>
    </source>
</evidence>
<evidence type="ECO:0000256" key="5">
    <source>
        <dbReference type="SAM" id="Phobius"/>
    </source>
</evidence>
<keyword evidence="4 5" id="KW-0472">Membrane</keyword>
<sequence>MQQYFSVFGMYNGIIMAFIPLFFILFMGAWSDKYGRKVPLYIATLGHFFWALGYLVNSWVPEWPVEYLLVAALMDSWVGVTCPSSPPPM</sequence>
<evidence type="ECO:0000256" key="2">
    <source>
        <dbReference type="ARBA" id="ARBA00022692"/>
    </source>
</evidence>
<evidence type="ECO:0000256" key="3">
    <source>
        <dbReference type="ARBA" id="ARBA00022989"/>
    </source>
</evidence>
<protein>
    <submittedName>
        <fullName evidence="6">Uncharacterized protein</fullName>
    </submittedName>
</protein>
<accession>A0AAE1PBW2</accession>